<dbReference type="eggNOG" id="COG0568">
    <property type="taxonomic scope" value="Bacteria"/>
</dbReference>
<accession>C0EDT5</accession>
<dbReference type="InterPro" id="IPR013324">
    <property type="entry name" value="RNA_pol_sigma_r3/r4-like"/>
</dbReference>
<feature type="domain" description="RNA polymerase sigma-70 region 4" evidence="6">
    <location>
        <begin position="159"/>
        <end position="208"/>
    </location>
</feature>
<dbReference type="SUPFAM" id="SSF88946">
    <property type="entry name" value="Sigma2 domain of RNA polymerase sigma factors"/>
    <property type="match status" value="1"/>
</dbReference>
<dbReference type="CDD" id="cd06171">
    <property type="entry name" value="Sigma70_r4"/>
    <property type="match status" value="1"/>
</dbReference>
<dbReference type="InterPro" id="IPR013325">
    <property type="entry name" value="RNA_pol_sigma_r2"/>
</dbReference>
<dbReference type="GO" id="GO:0003677">
    <property type="term" value="F:DNA binding"/>
    <property type="evidence" value="ECO:0007669"/>
    <property type="project" value="UniProtKB-KW"/>
</dbReference>
<evidence type="ECO:0000256" key="2">
    <source>
        <dbReference type="ARBA" id="ARBA00023082"/>
    </source>
</evidence>
<dbReference type="Gene3D" id="1.10.1740.10">
    <property type="match status" value="1"/>
</dbReference>
<dbReference type="Pfam" id="PF04542">
    <property type="entry name" value="Sigma70_r2"/>
    <property type="match status" value="1"/>
</dbReference>
<evidence type="ECO:0000259" key="5">
    <source>
        <dbReference type="Pfam" id="PF04542"/>
    </source>
</evidence>
<name>C0EDT5_9FIRM</name>
<sequence length="267" mass="31124">MISMRTNEELALAIQSGDVSLYDTLWKQIERLIHTKCLKWYTRSQERFTRLGVDYDDLVQECYFAMVEAVEAFDPESELKFTSYLNFPIKKRLNAISNNRTSRQKNDPTLSCTSLDIEVGAEGDCPLGELIPDKTAGIPFEVIEQQDWNRALQEAIETVLDTLTENQQEVIRLRFYEDKSLIEISEETGRSRERIRQIQGQSLKAMKKPLPRKILKPFYDEIKIPVHSSYDLHKSTEQNAINLMKRKRRTLDELKKVKDNLIRHAAL</sequence>
<protein>
    <submittedName>
        <fullName evidence="7">Sigma-70, region 4</fullName>
    </submittedName>
</protein>
<dbReference type="AlphaFoldDB" id="C0EDT5"/>
<evidence type="ECO:0000256" key="4">
    <source>
        <dbReference type="ARBA" id="ARBA00023163"/>
    </source>
</evidence>
<dbReference type="NCBIfam" id="TIGR02937">
    <property type="entry name" value="sigma70-ECF"/>
    <property type="match status" value="1"/>
</dbReference>
<dbReference type="SUPFAM" id="SSF88659">
    <property type="entry name" value="Sigma3 and sigma4 domains of RNA polymerase sigma factors"/>
    <property type="match status" value="1"/>
</dbReference>
<dbReference type="InterPro" id="IPR007630">
    <property type="entry name" value="RNA_pol_sigma70_r4"/>
</dbReference>
<evidence type="ECO:0000256" key="1">
    <source>
        <dbReference type="ARBA" id="ARBA00023015"/>
    </source>
</evidence>
<evidence type="ECO:0000313" key="7">
    <source>
        <dbReference type="EMBL" id="EEG30283.1"/>
    </source>
</evidence>
<evidence type="ECO:0000259" key="6">
    <source>
        <dbReference type="Pfam" id="PF04545"/>
    </source>
</evidence>
<comment type="caution">
    <text evidence="7">The sequence shown here is derived from an EMBL/GenBank/DDBJ whole genome shotgun (WGS) entry which is preliminary data.</text>
</comment>
<reference evidence="7 8" key="2">
    <citation type="submission" date="2009-02" db="EMBL/GenBank/DDBJ databases">
        <title>Draft genome sequence of Clostridium methylpentosum (DSM 5476).</title>
        <authorList>
            <person name="Sudarsanam P."/>
            <person name="Ley R."/>
            <person name="Guruge J."/>
            <person name="Turnbaugh P.J."/>
            <person name="Mahowald M."/>
            <person name="Liep D."/>
            <person name="Gordon J."/>
        </authorList>
    </citation>
    <scope>NUCLEOTIDE SEQUENCE [LARGE SCALE GENOMIC DNA]</scope>
    <source>
        <strain evidence="7 8">DSM 5476</strain>
    </source>
</reference>
<evidence type="ECO:0000256" key="3">
    <source>
        <dbReference type="ARBA" id="ARBA00023125"/>
    </source>
</evidence>
<gene>
    <name evidence="7" type="ORF">CLOSTMETH_02014</name>
</gene>
<dbReference type="PANTHER" id="PTHR30603">
    <property type="entry name" value="RNA POLYMERASE SIGMA FACTOR RPO"/>
    <property type="match status" value="1"/>
</dbReference>
<keyword evidence="2" id="KW-0731">Sigma factor</keyword>
<dbReference type="EMBL" id="ACEC01000066">
    <property type="protein sequence ID" value="EEG30283.1"/>
    <property type="molecule type" value="Genomic_DNA"/>
</dbReference>
<dbReference type="PANTHER" id="PTHR30603:SF17">
    <property type="entry name" value="RNA POLYMERASE SIGMA-G FACTOR"/>
    <property type="match status" value="1"/>
</dbReference>
<proteinExistence type="predicted"/>
<keyword evidence="4" id="KW-0804">Transcription</keyword>
<dbReference type="InterPro" id="IPR050239">
    <property type="entry name" value="Sigma-70_RNA_pol_init_factors"/>
</dbReference>
<keyword evidence="8" id="KW-1185">Reference proteome</keyword>
<dbReference type="GO" id="GO:0006352">
    <property type="term" value="P:DNA-templated transcription initiation"/>
    <property type="evidence" value="ECO:0007669"/>
    <property type="project" value="InterPro"/>
</dbReference>
<dbReference type="Pfam" id="PF04545">
    <property type="entry name" value="Sigma70_r4"/>
    <property type="match status" value="1"/>
</dbReference>
<feature type="domain" description="RNA polymerase sigma-70 region 2" evidence="5">
    <location>
        <begin position="46"/>
        <end position="87"/>
    </location>
</feature>
<dbReference type="Gene3D" id="1.20.140.160">
    <property type="match status" value="1"/>
</dbReference>
<evidence type="ECO:0000313" key="8">
    <source>
        <dbReference type="Proteomes" id="UP000003340"/>
    </source>
</evidence>
<keyword evidence="1" id="KW-0805">Transcription regulation</keyword>
<dbReference type="STRING" id="537013.CLOSTMETH_02014"/>
<dbReference type="GO" id="GO:0016987">
    <property type="term" value="F:sigma factor activity"/>
    <property type="evidence" value="ECO:0007669"/>
    <property type="project" value="UniProtKB-KW"/>
</dbReference>
<reference evidence="7 8" key="1">
    <citation type="submission" date="2009-01" db="EMBL/GenBank/DDBJ databases">
        <authorList>
            <person name="Fulton L."/>
            <person name="Clifton S."/>
            <person name="Fulton B."/>
            <person name="Xu J."/>
            <person name="Minx P."/>
            <person name="Pepin K.H."/>
            <person name="Johnson M."/>
            <person name="Bhonagiri V."/>
            <person name="Nash W.E."/>
            <person name="Mardis E.R."/>
            <person name="Wilson R.K."/>
        </authorList>
    </citation>
    <scope>NUCLEOTIDE SEQUENCE [LARGE SCALE GENOMIC DNA]</scope>
    <source>
        <strain evidence="7 8">DSM 5476</strain>
    </source>
</reference>
<organism evidence="7 8">
    <name type="scientific">[Clostridium] methylpentosum DSM 5476</name>
    <dbReference type="NCBI Taxonomy" id="537013"/>
    <lineage>
        <taxon>Bacteria</taxon>
        <taxon>Bacillati</taxon>
        <taxon>Bacillota</taxon>
        <taxon>Clostridia</taxon>
        <taxon>Eubacteriales</taxon>
        <taxon>Oscillospiraceae</taxon>
        <taxon>Oscillospiraceae incertae sedis</taxon>
    </lineage>
</organism>
<dbReference type="Proteomes" id="UP000003340">
    <property type="component" value="Unassembled WGS sequence"/>
</dbReference>
<dbReference type="InterPro" id="IPR014284">
    <property type="entry name" value="RNA_pol_sigma-70_dom"/>
</dbReference>
<dbReference type="HOGENOM" id="CLU_080991_0_0_9"/>
<dbReference type="InterPro" id="IPR007627">
    <property type="entry name" value="RNA_pol_sigma70_r2"/>
</dbReference>
<dbReference type="InterPro" id="IPR000943">
    <property type="entry name" value="RNA_pol_sigma70"/>
</dbReference>
<dbReference type="PRINTS" id="PR00046">
    <property type="entry name" value="SIGMA70FCT"/>
</dbReference>
<keyword evidence="3" id="KW-0238">DNA-binding</keyword>